<gene>
    <name evidence="1" type="ORF">PAHAL_3G231300</name>
</gene>
<accession>A0A2T8KJ37</accession>
<dbReference type="Gramene" id="PVH62186">
    <property type="protein sequence ID" value="PVH62186"/>
    <property type="gene ID" value="PAHAL_3G231300"/>
</dbReference>
<proteinExistence type="predicted"/>
<dbReference type="Proteomes" id="UP000243499">
    <property type="component" value="Chromosome 3"/>
</dbReference>
<evidence type="ECO:0000313" key="1">
    <source>
        <dbReference type="EMBL" id="PVH62186.1"/>
    </source>
</evidence>
<sequence length="91" mass="10736">MSSSIRLELDRFSDLCVYLLQLVTGDLFGHRCKAPLRVAASVRRMWGVHLDGLRGEMLPRGARVQHHCTTSRFPQHQQQRRRVDKWLCFFR</sequence>
<organism evidence="1">
    <name type="scientific">Panicum hallii</name>
    <dbReference type="NCBI Taxonomy" id="206008"/>
    <lineage>
        <taxon>Eukaryota</taxon>
        <taxon>Viridiplantae</taxon>
        <taxon>Streptophyta</taxon>
        <taxon>Embryophyta</taxon>
        <taxon>Tracheophyta</taxon>
        <taxon>Spermatophyta</taxon>
        <taxon>Magnoliopsida</taxon>
        <taxon>Liliopsida</taxon>
        <taxon>Poales</taxon>
        <taxon>Poaceae</taxon>
        <taxon>PACMAD clade</taxon>
        <taxon>Panicoideae</taxon>
        <taxon>Panicodae</taxon>
        <taxon>Paniceae</taxon>
        <taxon>Panicinae</taxon>
        <taxon>Panicum</taxon>
        <taxon>Panicum sect. Panicum</taxon>
    </lineage>
</organism>
<name>A0A2T8KJ37_9POAL</name>
<reference evidence="1" key="1">
    <citation type="submission" date="2018-04" db="EMBL/GenBank/DDBJ databases">
        <title>WGS assembly of Panicum hallii.</title>
        <authorList>
            <person name="Lovell J."/>
            <person name="Jenkins J."/>
            <person name="Lowry D."/>
            <person name="Mamidi S."/>
            <person name="Sreedasyam A."/>
            <person name="Weng X."/>
            <person name="Barry K."/>
            <person name="Bonette J."/>
            <person name="Campitelli B."/>
            <person name="Daum C."/>
            <person name="Gordon S."/>
            <person name="Gould B."/>
            <person name="Lipzen A."/>
            <person name="Macqueen A."/>
            <person name="Palacio-Mejia J."/>
            <person name="Plott C."/>
            <person name="Shakirov E."/>
            <person name="Shu S."/>
            <person name="Yoshinaga Y."/>
            <person name="Zane M."/>
            <person name="Rokhsar D."/>
            <person name="Grimwood J."/>
            <person name="Schmutz J."/>
            <person name="Juenger T."/>
        </authorList>
    </citation>
    <scope>NUCLEOTIDE SEQUENCE [LARGE SCALE GENOMIC DNA]</scope>
    <source>
        <strain evidence="1">FIL2</strain>
    </source>
</reference>
<dbReference type="EMBL" id="CM008048">
    <property type="protein sequence ID" value="PVH62186.1"/>
    <property type="molecule type" value="Genomic_DNA"/>
</dbReference>
<protein>
    <submittedName>
        <fullName evidence="1">Uncharacterized protein</fullName>
    </submittedName>
</protein>
<dbReference type="AlphaFoldDB" id="A0A2T8KJ37"/>